<comment type="cofactor">
    <cofactor evidence="1 4">
        <name>a divalent metal cation</name>
        <dbReference type="ChEBI" id="CHEBI:60240"/>
    </cofactor>
</comment>
<keyword evidence="6" id="KW-1185">Reference proteome</keyword>
<dbReference type="Pfam" id="PF02545">
    <property type="entry name" value="Maf"/>
    <property type="match status" value="1"/>
</dbReference>
<dbReference type="GO" id="GO:0009117">
    <property type="term" value="P:nucleotide metabolic process"/>
    <property type="evidence" value="ECO:0007669"/>
    <property type="project" value="UniProtKB-KW"/>
</dbReference>
<keyword evidence="2 4" id="KW-0378">Hydrolase</keyword>
<evidence type="ECO:0000256" key="4">
    <source>
        <dbReference type="HAMAP-Rule" id="MF_00528"/>
    </source>
</evidence>
<comment type="similarity">
    <text evidence="4">Belongs to the Maf family. YhdE subfamily.</text>
</comment>
<dbReference type="CDD" id="cd00555">
    <property type="entry name" value="Maf"/>
    <property type="match status" value="1"/>
</dbReference>
<keyword evidence="4" id="KW-0963">Cytoplasm</keyword>
<dbReference type="AlphaFoldDB" id="A0A3E1NGK4"/>
<feature type="site" description="Important for substrate specificity" evidence="4">
    <location>
        <position position="12"/>
    </location>
</feature>
<protein>
    <recommendedName>
        <fullName evidence="4">dTTP/UTP pyrophosphatase</fullName>
        <shortName evidence="4">dTTPase/UTPase</shortName>
        <ecNumber evidence="4">3.6.1.9</ecNumber>
    </recommendedName>
    <alternativeName>
        <fullName evidence="4">Nucleoside triphosphate pyrophosphatase</fullName>
    </alternativeName>
    <alternativeName>
        <fullName evidence="4">Nucleotide pyrophosphatase</fullName>
        <shortName evidence="4">Nucleotide PPase</shortName>
    </alternativeName>
</protein>
<dbReference type="Proteomes" id="UP000261284">
    <property type="component" value="Unassembled WGS sequence"/>
</dbReference>
<dbReference type="SUPFAM" id="SSF52972">
    <property type="entry name" value="ITPase-like"/>
    <property type="match status" value="1"/>
</dbReference>
<name>A0A3E1NGK4_9BACT</name>
<proteinExistence type="inferred from homology"/>
<accession>A0A3E1NGK4</accession>
<dbReference type="RefSeq" id="WP_116848396.1">
    <property type="nucleotide sequence ID" value="NZ_QTJU01000006.1"/>
</dbReference>
<dbReference type="PANTHER" id="PTHR43213">
    <property type="entry name" value="BIFUNCTIONAL DTTP/UTP PYROPHOSPHATASE/METHYLTRANSFERASE PROTEIN-RELATED"/>
    <property type="match status" value="1"/>
</dbReference>
<keyword evidence="3 4" id="KW-0546">Nucleotide metabolism</keyword>
<dbReference type="GO" id="GO:0005737">
    <property type="term" value="C:cytoplasm"/>
    <property type="evidence" value="ECO:0007669"/>
    <property type="project" value="UniProtKB-SubCell"/>
</dbReference>
<evidence type="ECO:0000256" key="2">
    <source>
        <dbReference type="ARBA" id="ARBA00022801"/>
    </source>
</evidence>
<comment type="caution">
    <text evidence="4">Lacks conserved residue(s) required for the propagation of feature annotation.</text>
</comment>
<feature type="active site" description="Proton acceptor" evidence="4">
    <location>
        <position position="77"/>
    </location>
</feature>
<reference evidence="5 6" key="1">
    <citation type="submission" date="2018-08" db="EMBL/GenBank/DDBJ databases">
        <title>Chitinophagaceae sp. K23C18032701, a novel bacterium isolated from forest soil.</title>
        <authorList>
            <person name="Wang C."/>
        </authorList>
    </citation>
    <scope>NUCLEOTIDE SEQUENCE [LARGE SCALE GENOMIC DNA]</scope>
    <source>
        <strain evidence="5 6">K23C18032701</strain>
    </source>
</reference>
<comment type="function">
    <text evidence="4">Nucleoside triphosphate pyrophosphatase that hydrolyzes dTTP and UTP. May have a dual role in cell division arrest and in preventing the incorporation of modified nucleotides into cellular nucleic acids.</text>
</comment>
<dbReference type="PANTHER" id="PTHR43213:SF5">
    <property type="entry name" value="BIFUNCTIONAL DTTP_UTP PYROPHOSPHATASE_METHYLTRANSFERASE PROTEIN-RELATED"/>
    <property type="match status" value="1"/>
</dbReference>
<feature type="site" description="Important for substrate specificity" evidence="4">
    <location>
        <position position="78"/>
    </location>
</feature>
<evidence type="ECO:0000256" key="3">
    <source>
        <dbReference type="ARBA" id="ARBA00023080"/>
    </source>
</evidence>
<comment type="catalytic activity">
    <reaction evidence="4">
        <text>UTP + H2O = UMP + diphosphate + H(+)</text>
        <dbReference type="Rhea" id="RHEA:29395"/>
        <dbReference type="ChEBI" id="CHEBI:15377"/>
        <dbReference type="ChEBI" id="CHEBI:15378"/>
        <dbReference type="ChEBI" id="CHEBI:33019"/>
        <dbReference type="ChEBI" id="CHEBI:46398"/>
        <dbReference type="ChEBI" id="CHEBI:57865"/>
        <dbReference type="EC" id="3.6.1.9"/>
    </reaction>
</comment>
<dbReference type="GO" id="GO:0036218">
    <property type="term" value="F:dTTP diphosphatase activity"/>
    <property type="evidence" value="ECO:0007669"/>
    <property type="project" value="RHEA"/>
</dbReference>
<comment type="caution">
    <text evidence="5">The sequence shown here is derived from an EMBL/GenBank/DDBJ whole genome shotgun (WGS) entry which is preliminary data.</text>
</comment>
<evidence type="ECO:0000313" key="6">
    <source>
        <dbReference type="Proteomes" id="UP000261284"/>
    </source>
</evidence>
<sequence length="196" mass="21536">MKSIILASQSPRRKQLLEWAEVPFEVVTQSTDETYPAGMALPEIPVHIAREKALAVKKMVQHAFHAQHAKETILAADTLVMLGDKVIGKPKDRDDAVAILTELAGNTHLVITGVVILHAGGEIAFQDTTEVSFHPLTQEQIEYYVDTYQPYDKAGAYAIQEWIGVTGIARINGDFYNVMGLPVSRVVQALEQLGGE</sequence>
<evidence type="ECO:0000256" key="1">
    <source>
        <dbReference type="ARBA" id="ARBA00001968"/>
    </source>
</evidence>
<dbReference type="Gene3D" id="3.90.950.10">
    <property type="match status" value="1"/>
</dbReference>
<gene>
    <name evidence="5" type="primary">maf</name>
    <name evidence="5" type="ORF">DXN05_16625</name>
</gene>
<comment type="catalytic activity">
    <reaction evidence="4">
        <text>dTTP + H2O = dTMP + diphosphate + H(+)</text>
        <dbReference type="Rhea" id="RHEA:28534"/>
        <dbReference type="ChEBI" id="CHEBI:15377"/>
        <dbReference type="ChEBI" id="CHEBI:15378"/>
        <dbReference type="ChEBI" id="CHEBI:33019"/>
        <dbReference type="ChEBI" id="CHEBI:37568"/>
        <dbReference type="ChEBI" id="CHEBI:63528"/>
        <dbReference type="EC" id="3.6.1.9"/>
    </reaction>
</comment>
<dbReference type="HAMAP" id="MF_00528">
    <property type="entry name" value="Maf"/>
    <property type="match status" value="1"/>
</dbReference>
<feature type="site" description="Important for substrate specificity" evidence="4">
    <location>
        <position position="160"/>
    </location>
</feature>
<dbReference type="InterPro" id="IPR003697">
    <property type="entry name" value="Maf-like"/>
</dbReference>
<comment type="subcellular location">
    <subcellularLocation>
        <location evidence="4">Cytoplasm</location>
    </subcellularLocation>
</comment>
<dbReference type="OrthoDB" id="9807767at2"/>
<dbReference type="EC" id="3.6.1.9" evidence="4"/>
<organism evidence="5 6">
    <name type="scientific">Deminuibacter soli</name>
    <dbReference type="NCBI Taxonomy" id="2291815"/>
    <lineage>
        <taxon>Bacteria</taxon>
        <taxon>Pseudomonadati</taxon>
        <taxon>Bacteroidota</taxon>
        <taxon>Chitinophagia</taxon>
        <taxon>Chitinophagales</taxon>
        <taxon>Chitinophagaceae</taxon>
        <taxon>Deminuibacter</taxon>
    </lineage>
</organism>
<dbReference type="PIRSF" id="PIRSF006305">
    <property type="entry name" value="Maf"/>
    <property type="match status" value="1"/>
</dbReference>
<evidence type="ECO:0000313" key="5">
    <source>
        <dbReference type="EMBL" id="RFM27090.1"/>
    </source>
</evidence>
<dbReference type="InterPro" id="IPR029001">
    <property type="entry name" value="ITPase-like_fam"/>
</dbReference>
<dbReference type="EMBL" id="QTJU01000006">
    <property type="protein sequence ID" value="RFM27090.1"/>
    <property type="molecule type" value="Genomic_DNA"/>
</dbReference>
<dbReference type="GO" id="GO:0036221">
    <property type="term" value="F:UTP diphosphatase activity"/>
    <property type="evidence" value="ECO:0007669"/>
    <property type="project" value="RHEA"/>
</dbReference>
<dbReference type="NCBIfam" id="TIGR00172">
    <property type="entry name" value="maf"/>
    <property type="match status" value="1"/>
</dbReference>